<feature type="compositionally biased region" description="Polar residues" evidence="1">
    <location>
        <begin position="949"/>
        <end position="958"/>
    </location>
</feature>
<feature type="region of interest" description="Disordered" evidence="1">
    <location>
        <begin position="858"/>
        <end position="958"/>
    </location>
</feature>
<sequence length="1228" mass="136591">MSKSLARLTPGPRSGSDLDDQPLRRRRSSLDNLVIPHRTRLPSSRVSHLEPFDLAVARNLLDAAAQGPDMTASVASNPSEPRISSDTSRTEWDRLGTSSSSSGQYYVRQHSRTASWAADELSTDTYEDQRLTDNSSSDDWTHHELGWSYDGTNDHDLGTLSGTDLTSLGSRVGTINIFRAEPAQAVKRYNPLATVNGLATSEVRQDYVSKKVQIHVEPERSAIGKMVKGAKGVVGRSASSPDLRASHLLPCTNLDELCQRGGCNILKLPADFSPSESLKVPRCLAAMGPLIPGIFREEGSGTDANRLLQYYAKDPSRFHFTAPGKKLPSSLNFTVLEVATAYKKVIRELPGGLLGSLELLKTLEDISLNLNQDRRLSESVETDLRVYLIALALSCVHSENRLSVICATLGLYAWIGHATETSKGGIANMTYQNLSTLLSPLLIGNELNDIKDQIWIAKGSLPSPEQMNLMKANNKSGIAVALMLITNWKGIAKELRKLGANAAALLRFDEKQKRLAEAESVSTPTPSGAPAQQPSDGLNESNAAGNIMKTVQRSLLWPFEFVVRQSKNKVYQGKRRRTTRPGIPYSSRKAGARVRVHDDTGGMTTVSLLPNTNDGQTRRAATSPRPQHTTPKKQVPVGRRRSVLQRGRRGPKKHSRTASGPIEEQFVSGLEGQGHIGAITRRQNEPEDTRQSTVRYRSRQPKLTPTYEGHGHIGAVDRRQYKPEDARESPVRSRSRQPRLTPTYEGYEHIGAVDRRQYEPEDARESTYRSRQPRLAPTYETHDQLDDDFLYEEIPSEDRISNYEVLRSSDYSQSDRGDVEYGEGDLEEGAQAQISAGITSNTSASHESIHMIQREAAPAPNTPTKPAAGAKALTSKSSSDLPYVDNFEVSPTSRARSMIPRPVRGAGRPRRETGRGAPMGSPKYFMSGALGRSDRPSTHHPADHADSASVHTEQSSIMGAQDEERDLRQLMAEYDEWQVGKQAYHLKLTGRMSNPSIRTMSEQEFIETHNWDVEEMGPVGSIKTRHEKRMDDDTEFIVNGRRPSDFSLQLGQTERTMLQPWIDKVLATRKPKSDAQLRQDMEDFKVKIEACKEWHKIMRARMEADLEEKARWQEQRDEEKAMFEKLSDEEKKAYVDRKKREKLERICREADERQARKKKERGGGHLWSRKKKGSSSGPKKSGSSSSGLKKSESSGGGDVDTEQGTRGGDDDGKVSVLKRFFRTKGKVA</sequence>
<organism evidence="3 4">
    <name type="scientific">Heterodermia speciosa</name>
    <dbReference type="NCBI Taxonomy" id="116794"/>
    <lineage>
        <taxon>Eukaryota</taxon>
        <taxon>Fungi</taxon>
        <taxon>Dikarya</taxon>
        <taxon>Ascomycota</taxon>
        <taxon>Pezizomycotina</taxon>
        <taxon>Lecanoromycetes</taxon>
        <taxon>OSLEUM clade</taxon>
        <taxon>Lecanoromycetidae</taxon>
        <taxon>Caliciales</taxon>
        <taxon>Physciaceae</taxon>
        <taxon>Heterodermia</taxon>
    </lineage>
</organism>
<dbReference type="Gene3D" id="1.10.555.10">
    <property type="entry name" value="Rho GTPase activation protein"/>
    <property type="match status" value="1"/>
</dbReference>
<proteinExistence type="predicted"/>
<evidence type="ECO:0000259" key="2">
    <source>
        <dbReference type="PROSITE" id="PS50238"/>
    </source>
</evidence>
<feature type="compositionally biased region" description="Polar residues" evidence="1">
    <location>
        <begin position="73"/>
        <end position="87"/>
    </location>
</feature>
<feature type="region of interest" description="Disordered" evidence="1">
    <location>
        <begin position="68"/>
        <end position="106"/>
    </location>
</feature>
<dbReference type="Proteomes" id="UP000664521">
    <property type="component" value="Unassembled WGS sequence"/>
</dbReference>
<dbReference type="Pfam" id="PF00620">
    <property type="entry name" value="RhoGAP"/>
    <property type="match status" value="1"/>
</dbReference>
<accession>A0A8H3ECQ9</accession>
<feature type="compositionally biased region" description="Basic and acidic residues" evidence="1">
    <location>
        <begin position="1145"/>
        <end position="1154"/>
    </location>
</feature>
<evidence type="ECO:0000313" key="3">
    <source>
        <dbReference type="EMBL" id="CAF9904114.1"/>
    </source>
</evidence>
<feature type="compositionally biased region" description="Basic and acidic residues" evidence="1">
    <location>
        <begin position="746"/>
        <end position="768"/>
    </location>
</feature>
<feature type="compositionally biased region" description="Low complexity" evidence="1">
    <location>
        <begin position="1174"/>
        <end position="1188"/>
    </location>
</feature>
<feature type="compositionally biased region" description="Polar residues" evidence="1">
    <location>
        <begin position="520"/>
        <end position="542"/>
    </location>
</feature>
<evidence type="ECO:0000256" key="1">
    <source>
        <dbReference type="SAM" id="MobiDB-lite"/>
    </source>
</evidence>
<feature type="region of interest" description="Disordered" evidence="1">
    <location>
        <begin position="569"/>
        <end position="787"/>
    </location>
</feature>
<name>A0A8H3ECQ9_9LECA</name>
<reference evidence="3" key="1">
    <citation type="submission" date="2021-03" db="EMBL/GenBank/DDBJ databases">
        <authorList>
            <person name="Tagirdzhanova G."/>
        </authorList>
    </citation>
    <scope>NUCLEOTIDE SEQUENCE</scope>
</reference>
<dbReference type="InterPro" id="IPR008936">
    <property type="entry name" value="Rho_GTPase_activation_prot"/>
</dbReference>
<feature type="compositionally biased region" description="Basic and acidic residues" evidence="1">
    <location>
        <begin position="932"/>
        <end position="946"/>
    </location>
</feature>
<dbReference type="SUPFAM" id="SSF48350">
    <property type="entry name" value="GTPase activation domain, GAP"/>
    <property type="match status" value="1"/>
</dbReference>
<feature type="region of interest" description="Disordered" evidence="1">
    <location>
        <begin position="516"/>
        <end position="542"/>
    </location>
</feature>
<dbReference type="EMBL" id="CAJPDS010000002">
    <property type="protein sequence ID" value="CAF9904114.1"/>
    <property type="molecule type" value="Genomic_DNA"/>
</dbReference>
<dbReference type="PROSITE" id="PS50238">
    <property type="entry name" value="RHOGAP"/>
    <property type="match status" value="1"/>
</dbReference>
<dbReference type="OrthoDB" id="9994905at2759"/>
<feature type="compositionally biased region" description="Basic residues" evidence="1">
    <location>
        <begin position="638"/>
        <end position="656"/>
    </location>
</feature>
<keyword evidence="4" id="KW-1185">Reference proteome</keyword>
<gene>
    <name evidence="3" type="ORF">HETSPECPRED_003366</name>
</gene>
<feature type="compositionally biased region" description="Polar residues" evidence="1">
    <location>
        <begin position="602"/>
        <end position="615"/>
    </location>
</feature>
<comment type="caution">
    <text evidence="3">The sequence shown here is derived from an EMBL/GenBank/DDBJ whole genome shotgun (WGS) entry which is preliminary data.</text>
</comment>
<feature type="compositionally biased region" description="Low complexity" evidence="1">
    <location>
        <begin position="858"/>
        <end position="872"/>
    </location>
</feature>
<evidence type="ECO:0000313" key="4">
    <source>
        <dbReference type="Proteomes" id="UP000664521"/>
    </source>
</evidence>
<feature type="region of interest" description="Disordered" evidence="1">
    <location>
        <begin position="1"/>
        <end position="31"/>
    </location>
</feature>
<feature type="region of interest" description="Disordered" evidence="1">
    <location>
        <begin position="1145"/>
        <end position="1228"/>
    </location>
</feature>
<feature type="compositionally biased region" description="Basic residues" evidence="1">
    <location>
        <begin position="1219"/>
        <end position="1228"/>
    </location>
</feature>
<dbReference type="GO" id="GO:0007165">
    <property type="term" value="P:signal transduction"/>
    <property type="evidence" value="ECO:0007669"/>
    <property type="project" value="InterPro"/>
</dbReference>
<dbReference type="InterPro" id="IPR000198">
    <property type="entry name" value="RhoGAP_dom"/>
</dbReference>
<feature type="domain" description="Rho-GAP" evidence="2">
    <location>
        <begin position="252"/>
        <end position="492"/>
    </location>
</feature>
<feature type="compositionally biased region" description="Basic and acidic residues" evidence="1">
    <location>
        <begin position="709"/>
        <end position="731"/>
    </location>
</feature>
<dbReference type="AlphaFoldDB" id="A0A8H3ECQ9"/>
<protein>
    <recommendedName>
        <fullName evidence="2">Rho-GAP domain-containing protein</fullName>
    </recommendedName>
</protein>